<comment type="caution">
    <text evidence="2">The sequence shown here is derived from an EMBL/GenBank/DDBJ whole genome shotgun (WGS) entry which is preliminary data.</text>
</comment>
<evidence type="ECO:0000313" key="2">
    <source>
        <dbReference type="EMBL" id="GBF99958.1"/>
    </source>
</evidence>
<dbReference type="FunCoup" id="A0A2V0PJI6">
    <property type="interactions" value="30"/>
</dbReference>
<proteinExistence type="predicted"/>
<dbReference type="PANTHER" id="PTHR31984:SF17">
    <property type="entry name" value="TRANSCRIPTIONAL REGULATOR"/>
    <property type="match status" value="1"/>
</dbReference>
<keyword evidence="3" id="KW-1185">Reference proteome</keyword>
<dbReference type="SUPFAM" id="SSF143456">
    <property type="entry name" value="VC0467-like"/>
    <property type="match status" value="1"/>
</dbReference>
<dbReference type="Proteomes" id="UP000247498">
    <property type="component" value="Unassembled WGS sequence"/>
</dbReference>
<feature type="compositionally biased region" description="Low complexity" evidence="1">
    <location>
        <begin position="57"/>
        <end position="70"/>
    </location>
</feature>
<evidence type="ECO:0000313" key="3">
    <source>
        <dbReference type="Proteomes" id="UP000247498"/>
    </source>
</evidence>
<feature type="compositionally biased region" description="Basic residues" evidence="1">
    <location>
        <begin position="30"/>
        <end position="44"/>
    </location>
</feature>
<dbReference type="InParanoid" id="A0A2V0PJI6"/>
<feature type="region of interest" description="Disordered" evidence="1">
    <location>
        <begin position="1"/>
        <end position="70"/>
    </location>
</feature>
<protein>
    <recommendedName>
        <fullName evidence="4">Transcriptional regulator</fullName>
    </recommendedName>
</protein>
<dbReference type="AlphaFoldDB" id="A0A2V0PJI6"/>
<gene>
    <name evidence="2" type="ORF">Rsub_12651</name>
</gene>
<dbReference type="Gene3D" id="3.40.1740.10">
    <property type="entry name" value="VC0467-like"/>
    <property type="match status" value="1"/>
</dbReference>
<dbReference type="InterPro" id="IPR003774">
    <property type="entry name" value="AlgH-like"/>
</dbReference>
<evidence type="ECO:0000256" key="1">
    <source>
        <dbReference type="SAM" id="MobiDB-lite"/>
    </source>
</evidence>
<evidence type="ECO:0008006" key="4">
    <source>
        <dbReference type="Google" id="ProtNLM"/>
    </source>
</evidence>
<dbReference type="STRING" id="307507.A0A2V0PJI6"/>
<dbReference type="Pfam" id="PF02622">
    <property type="entry name" value="DUF179"/>
    <property type="match status" value="1"/>
</dbReference>
<sequence>MNLQPGAMGAARPWSGGGSRKASHDPLRTVHARRAAAFHGRRRVVASASGSGGGSGDDAPSSSSLPDALPAAGPGTDWRAYRARLAALEAASSGAASGGSESSAPLAAASFDDGRWAHSVPVPETGCILLAHPSMFGVSQTYFRLAAILILECSESGSLGVILNRPTEHHLRDMTFTDEAATRPFGGNRLYMGGDVGQNSIIVVTSAGAVADATEVAAGIRVCTVGAAAAAVRAGKARPEEFRFFAQYSGWGPGQLQRECKAGVWYVASVSSQLALSEKLAAGAELWHEVLATMGGPYAELSQLVQDGEPRLSPGEEGGP</sequence>
<reference evidence="2 3" key="1">
    <citation type="journal article" date="2018" name="Sci. Rep.">
        <title>Raphidocelis subcapitata (=Pseudokirchneriella subcapitata) provides an insight into genome evolution and environmental adaptations in the Sphaeropleales.</title>
        <authorList>
            <person name="Suzuki S."/>
            <person name="Yamaguchi H."/>
            <person name="Nakajima N."/>
            <person name="Kawachi M."/>
        </authorList>
    </citation>
    <scope>NUCLEOTIDE SEQUENCE [LARGE SCALE GENOMIC DNA]</scope>
    <source>
        <strain evidence="2 3">NIES-35</strain>
    </source>
</reference>
<dbReference type="OrthoDB" id="272750at2759"/>
<name>A0A2V0PJI6_9CHLO</name>
<dbReference type="PANTHER" id="PTHR31984">
    <property type="entry name" value="TRANSPORTER, PUTATIVE (DUF179)-RELATED"/>
    <property type="match status" value="1"/>
</dbReference>
<dbReference type="EMBL" id="BDRX01000182">
    <property type="protein sequence ID" value="GBF99958.1"/>
    <property type="molecule type" value="Genomic_DNA"/>
</dbReference>
<organism evidence="2 3">
    <name type="scientific">Raphidocelis subcapitata</name>
    <dbReference type="NCBI Taxonomy" id="307507"/>
    <lineage>
        <taxon>Eukaryota</taxon>
        <taxon>Viridiplantae</taxon>
        <taxon>Chlorophyta</taxon>
        <taxon>core chlorophytes</taxon>
        <taxon>Chlorophyceae</taxon>
        <taxon>CS clade</taxon>
        <taxon>Sphaeropleales</taxon>
        <taxon>Selenastraceae</taxon>
        <taxon>Raphidocelis</taxon>
    </lineage>
</organism>
<accession>A0A2V0PJI6</accession>